<sequence length="211" mass="22614">MYQSQRILCPVTDTTLSDVQITERYGCYFGIEPWVSFSGCPSITMTRISDSTSITESFVNSRSIKIGKGCYIESTMLPAFPSGPTKLTCVAIKDGDFGQITIGKNSTLQGTSICSYKLVDIGDRVIFGPNVVIMDCSGHDIEKRGTSVELERLKIEPVHIGDDVWIGYGVIILPGVSIGSKSVIGAGSVVTKDIPKGVLAAGNPCVVKRLI</sequence>
<protein>
    <submittedName>
        <fullName evidence="1">Maltose acetyltransferase</fullName>
    </submittedName>
</protein>
<accession>A0A2T3KIR6</accession>
<dbReference type="SUPFAM" id="SSF51161">
    <property type="entry name" value="Trimeric LpxA-like enzymes"/>
    <property type="match status" value="1"/>
</dbReference>
<accession>A0A0B7JFR7</accession>
<dbReference type="InterPro" id="IPR011004">
    <property type="entry name" value="Trimer_LpxA-like_sf"/>
</dbReference>
<dbReference type="Pfam" id="PF00132">
    <property type="entry name" value="Hexapep"/>
    <property type="match status" value="1"/>
</dbReference>
<dbReference type="InterPro" id="IPR018357">
    <property type="entry name" value="Hexapep_transf_CS"/>
</dbReference>
<proteinExistence type="predicted"/>
<dbReference type="AlphaFoldDB" id="A0A0B7JFR7"/>
<dbReference type="InterPro" id="IPR001451">
    <property type="entry name" value="Hexapep"/>
</dbReference>
<reference evidence="1 2" key="1">
    <citation type="submission" date="2018-01" db="EMBL/GenBank/DDBJ databases">
        <title>Whole genome sequencing of Histamine producing bacteria.</title>
        <authorList>
            <person name="Butler K."/>
        </authorList>
    </citation>
    <scope>NUCLEOTIDE SEQUENCE [LARGE SCALE GENOMIC DNA]</scope>
    <source>
        <strain evidence="1 2">FS-7.2</strain>
    </source>
</reference>
<comment type="caution">
    <text evidence="1">The sequence shown here is derived from an EMBL/GenBank/DDBJ whole genome shotgun (WGS) entry which is preliminary data.</text>
</comment>
<organism evidence="1 2">
    <name type="scientific">Photobacterium kishitanii</name>
    <dbReference type="NCBI Taxonomy" id="318456"/>
    <lineage>
        <taxon>Bacteria</taxon>
        <taxon>Pseudomonadati</taxon>
        <taxon>Pseudomonadota</taxon>
        <taxon>Gammaproteobacteria</taxon>
        <taxon>Vibrionales</taxon>
        <taxon>Vibrionaceae</taxon>
        <taxon>Photobacterium</taxon>
    </lineage>
</organism>
<gene>
    <name evidence="1" type="ORF">C9J27_09580</name>
</gene>
<evidence type="ECO:0000313" key="1">
    <source>
        <dbReference type="EMBL" id="PSU99208.1"/>
    </source>
</evidence>
<keyword evidence="1" id="KW-0808">Transferase</keyword>
<evidence type="ECO:0000313" key="2">
    <source>
        <dbReference type="Proteomes" id="UP000241426"/>
    </source>
</evidence>
<dbReference type="PROSITE" id="PS00101">
    <property type="entry name" value="HEXAPEP_TRANSFERASES"/>
    <property type="match status" value="1"/>
</dbReference>
<dbReference type="Gene3D" id="2.160.10.10">
    <property type="entry name" value="Hexapeptide repeat proteins"/>
    <property type="match status" value="1"/>
</dbReference>
<dbReference type="InterPro" id="IPR051159">
    <property type="entry name" value="Hexapeptide_acetyltransf"/>
</dbReference>
<dbReference type="eggNOG" id="COG0110">
    <property type="taxonomic scope" value="Bacteria"/>
</dbReference>
<dbReference type="PANTHER" id="PTHR23416">
    <property type="entry name" value="SIALIC ACID SYNTHASE-RELATED"/>
    <property type="match status" value="1"/>
</dbReference>
<name>A0A0B7JFR7_9GAMM</name>
<dbReference type="GO" id="GO:0016740">
    <property type="term" value="F:transferase activity"/>
    <property type="evidence" value="ECO:0007669"/>
    <property type="project" value="UniProtKB-KW"/>
</dbReference>
<dbReference type="Proteomes" id="UP000241426">
    <property type="component" value="Unassembled WGS sequence"/>
</dbReference>
<dbReference type="EMBL" id="PYNF01000006">
    <property type="protein sequence ID" value="PSU99208.1"/>
    <property type="molecule type" value="Genomic_DNA"/>
</dbReference>